<evidence type="ECO:0000256" key="6">
    <source>
        <dbReference type="ARBA" id="ARBA00023139"/>
    </source>
</evidence>
<feature type="binding site" evidence="10">
    <location>
        <position position="369"/>
    </location>
    <ligand>
        <name>Mg(2+)</name>
        <dbReference type="ChEBI" id="CHEBI:18420"/>
    </ligand>
</feature>
<comment type="caution">
    <text evidence="12">The sequence shown here is derived from an EMBL/GenBank/DDBJ whole genome shotgun (WGS) entry which is preliminary data.</text>
</comment>
<dbReference type="RefSeq" id="XP_049181966.1">
    <property type="nucleotide sequence ID" value="XM_049322146.1"/>
</dbReference>
<keyword evidence="5 9" id="KW-0342">GTP-binding</keyword>
<evidence type="ECO:0000256" key="10">
    <source>
        <dbReference type="PIRSR" id="PIRSR601019-2"/>
    </source>
</evidence>
<feature type="binding site" evidence="9">
    <location>
        <begin position="458"/>
        <end position="461"/>
    </location>
    <ligand>
        <name>GTP</name>
        <dbReference type="ChEBI" id="CHEBI:37565"/>
    </ligand>
</feature>
<keyword evidence="7" id="KW-0807">Transducer</keyword>
<dbReference type="FunFam" id="3.40.50.300:FF:000181">
    <property type="entry name" value="Guanine nucleotide-binding protein subunit alpha"/>
    <property type="match status" value="1"/>
</dbReference>
<feature type="binding site" evidence="9">
    <location>
        <begin position="363"/>
        <end position="369"/>
    </location>
    <ligand>
        <name>GTP</name>
        <dbReference type="ChEBI" id="CHEBI:37565"/>
    </ligand>
</feature>
<sequence length="541" mass="60412">MGSCTSKDPGSKEPTTKHHRKPTQVKRQEQTQALQNQQENIQQQQQSRPQRGNITSSKQQQQQQQQSSGSSTENEQSNSSTLYKNHIATNDKQTSPSNLQQQQHHCHYQNESSNGTVATVGTTSTFVSQNPVDAAAKSNPHHEVKVLLLGSGESGKSTIVKQMKILHQNGYTQEELYEYRPFVFKNVIDCIKNVINAIIDLEPDLIKPKSTITSLNELNNGTELQESTTTGTPPPATAESTIPTTPTATVPAAAATTTTTTTTTAAAAAAANATTTAKNKHVLDYDSLNEILDYEILLDGSNDATFDPSIAEKIEEVYNKPEVKDFMIHKQGDFYLIDSTDYFLSNVSRITQPEYIPSTTDILRTRKKTSGIFDFEFDMGRGLNIHMYDVGGQRSERKKWIHCFDNVTLIIFCVALSEYDQVLLEENNQNRLEESLALFDSVVNSRWFARTSIVLFLNKIDVFAEKLQYSPLESHFPDYTGGNNINKAAKYILWRFNQVNRSGLNIYPHVTQATDTSNIQLVMAAVQETILENSLKDTGLI</sequence>
<keyword evidence="1" id="KW-0519">Myristate</keyword>
<dbReference type="GO" id="GO:0031683">
    <property type="term" value="F:G-protein beta/gamma-subunit complex binding"/>
    <property type="evidence" value="ECO:0007669"/>
    <property type="project" value="InterPro"/>
</dbReference>
<dbReference type="GO" id="GO:0001664">
    <property type="term" value="F:G protein-coupled receptor binding"/>
    <property type="evidence" value="ECO:0007669"/>
    <property type="project" value="InterPro"/>
</dbReference>
<dbReference type="InterPro" id="IPR027417">
    <property type="entry name" value="P-loop_NTPase"/>
</dbReference>
<feature type="region of interest" description="Disordered" evidence="11">
    <location>
        <begin position="217"/>
        <end position="250"/>
    </location>
</feature>
<evidence type="ECO:0000256" key="8">
    <source>
        <dbReference type="ARBA" id="ARBA00023288"/>
    </source>
</evidence>
<dbReference type="Pfam" id="PF00503">
    <property type="entry name" value="G-alpha"/>
    <property type="match status" value="1"/>
</dbReference>
<keyword evidence="3 9" id="KW-0547">Nucleotide-binding</keyword>
<dbReference type="GO" id="GO:0010255">
    <property type="term" value="P:glucose mediated signaling pathway"/>
    <property type="evidence" value="ECO:0007669"/>
    <property type="project" value="UniProtKB-ARBA"/>
</dbReference>
<feature type="compositionally biased region" description="Low complexity" evidence="11">
    <location>
        <begin position="30"/>
        <end position="80"/>
    </location>
</feature>
<feature type="binding site" evidence="9">
    <location>
        <begin position="338"/>
        <end position="339"/>
    </location>
    <ligand>
        <name>GTP</name>
        <dbReference type="ChEBI" id="CHEBI:37565"/>
    </ligand>
</feature>
<reference evidence="12" key="1">
    <citation type="journal article" date="2022" name="DNA Res.">
        <title>Genome analysis of five recently described species of the CUG-Ser clade uncovers Candida theae as a new hybrid lineage with pathogenic potential in the Candida parapsilosis species complex.</title>
        <authorList>
            <person name="Mixao V."/>
            <person name="Del Olmo V."/>
            <person name="Hegedusova E."/>
            <person name="Saus E."/>
            <person name="Pryszcz L."/>
            <person name="Cillingova A."/>
            <person name="Nosek J."/>
            <person name="Gabaldon T."/>
        </authorList>
    </citation>
    <scope>NUCLEOTIDE SEQUENCE</scope>
    <source>
        <strain evidence="12">CBS 10844</strain>
    </source>
</reference>
<feature type="binding site" evidence="10">
    <location>
        <position position="157"/>
    </location>
    <ligand>
        <name>Mg(2+)</name>
        <dbReference type="ChEBI" id="CHEBI:18420"/>
    </ligand>
</feature>
<feature type="binding site" evidence="9">
    <location>
        <position position="513"/>
    </location>
    <ligand>
        <name>GTP</name>
        <dbReference type="ChEBI" id="CHEBI:37565"/>
    </ligand>
</feature>
<dbReference type="GeneID" id="73378680"/>
<evidence type="ECO:0000256" key="4">
    <source>
        <dbReference type="ARBA" id="ARBA00022842"/>
    </source>
</evidence>
<dbReference type="GO" id="GO:0003924">
    <property type="term" value="F:GTPase activity"/>
    <property type="evidence" value="ECO:0007669"/>
    <property type="project" value="InterPro"/>
</dbReference>
<proteinExistence type="predicted"/>
<protein>
    <submittedName>
        <fullName evidence="12">GPA2</fullName>
    </submittedName>
</protein>
<keyword evidence="4 10" id="KW-0460">Magnesium</keyword>
<dbReference type="CDD" id="cd00066">
    <property type="entry name" value="G-alpha"/>
    <property type="match status" value="1"/>
</dbReference>
<dbReference type="Gene3D" id="1.10.400.10">
    <property type="entry name" value="GI Alpha 1, domain 2-like"/>
    <property type="match status" value="2"/>
</dbReference>
<feature type="compositionally biased region" description="Polar residues" evidence="11">
    <location>
        <begin position="81"/>
        <end position="117"/>
    </location>
</feature>
<evidence type="ECO:0000256" key="2">
    <source>
        <dbReference type="ARBA" id="ARBA00022723"/>
    </source>
</evidence>
<evidence type="ECO:0000256" key="3">
    <source>
        <dbReference type="ARBA" id="ARBA00022741"/>
    </source>
</evidence>
<evidence type="ECO:0000256" key="1">
    <source>
        <dbReference type="ARBA" id="ARBA00022707"/>
    </source>
</evidence>
<dbReference type="FunFam" id="3.40.50.300:FF:000692">
    <property type="entry name" value="Guanine nucleotide-binding protein subunit alpha"/>
    <property type="match status" value="1"/>
</dbReference>
<feature type="compositionally biased region" description="Low complexity" evidence="11">
    <location>
        <begin position="226"/>
        <end position="250"/>
    </location>
</feature>
<keyword evidence="6" id="KW-0564">Palmitate</keyword>
<dbReference type="PROSITE" id="PS51882">
    <property type="entry name" value="G_ALPHA"/>
    <property type="match status" value="1"/>
</dbReference>
<dbReference type="GO" id="GO:0046872">
    <property type="term" value="F:metal ion binding"/>
    <property type="evidence" value="ECO:0007669"/>
    <property type="project" value="UniProtKB-KW"/>
</dbReference>
<organism evidence="12 13">
    <name type="scientific">Candida oxycetoniae</name>
    <dbReference type="NCBI Taxonomy" id="497107"/>
    <lineage>
        <taxon>Eukaryota</taxon>
        <taxon>Fungi</taxon>
        <taxon>Dikarya</taxon>
        <taxon>Ascomycota</taxon>
        <taxon>Saccharomycotina</taxon>
        <taxon>Pichiomycetes</taxon>
        <taxon>Debaryomycetaceae</taxon>
        <taxon>Candida/Lodderomyces clade</taxon>
        <taxon>Candida</taxon>
    </lineage>
</organism>
<keyword evidence="8" id="KW-0449">Lipoprotein</keyword>
<dbReference type="PANTHER" id="PTHR10218">
    <property type="entry name" value="GTP-BINDING PROTEIN ALPHA SUBUNIT"/>
    <property type="match status" value="1"/>
</dbReference>
<dbReference type="SUPFAM" id="SSF47895">
    <property type="entry name" value="Transducin (alpha subunit), insertion domain"/>
    <property type="match status" value="1"/>
</dbReference>
<dbReference type="GO" id="GO:0007189">
    <property type="term" value="P:adenylate cyclase-activating G protein-coupled receptor signaling pathway"/>
    <property type="evidence" value="ECO:0007669"/>
    <property type="project" value="TreeGrafter"/>
</dbReference>
<gene>
    <name evidence="12" type="ORF">KGF56_001063</name>
</gene>
<feature type="binding site" evidence="9">
    <location>
        <begin position="389"/>
        <end position="393"/>
    </location>
    <ligand>
        <name>GTP</name>
        <dbReference type="ChEBI" id="CHEBI:37565"/>
    </ligand>
</feature>
<dbReference type="EMBL" id="JAHUZD010000025">
    <property type="protein sequence ID" value="KAI3406221.2"/>
    <property type="molecule type" value="Genomic_DNA"/>
</dbReference>
<dbReference type="GO" id="GO:0005525">
    <property type="term" value="F:GTP binding"/>
    <property type="evidence" value="ECO:0007669"/>
    <property type="project" value="UniProtKB-KW"/>
</dbReference>
<evidence type="ECO:0000256" key="11">
    <source>
        <dbReference type="SAM" id="MobiDB-lite"/>
    </source>
</evidence>
<evidence type="ECO:0000313" key="12">
    <source>
        <dbReference type="EMBL" id="KAI3406221.2"/>
    </source>
</evidence>
<keyword evidence="13" id="KW-1185">Reference proteome</keyword>
<dbReference type="PRINTS" id="PR00318">
    <property type="entry name" value="GPROTEINA"/>
</dbReference>
<dbReference type="InterPro" id="IPR001019">
    <property type="entry name" value="Gprotein_alpha_su"/>
</dbReference>
<dbReference type="Gene3D" id="3.40.50.300">
    <property type="entry name" value="P-loop containing nucleotide triphosphate hydrolases"/>
    <property type="match status" value="2"/>
</dbReference>
<dbReference type="Proteomes" id="UP001202479">
    <property type="component" value="Unassembled WGS sequence"/>
</dbReference>
<dbReference type="PRINTS" id="PR01241">
    <property type="entry name" value="GPROTEINAFNG"/>
</dbReference>
<dbReference type="AlphaFoldDB" id="A0AAI9WZA9"/>
<dbReference type="InterPro" id="IPR011025">
    <property type="entry name" value="GproteinA_insert"/>
</dbReference>
<dbReference type="GO" id="GO:0005834">
    <property type="term" value="C:heterotrimeric G-protein complex"/>
    <property type="evidence" value="ECO:0007669"/>
    <property type="project" value="InterPro"/>
</dbReference>
<evidence type="ECO:0000256" key="5">
    <source>
        <dbReference type="ARBA" id="ARBA00023134"/>
    </source>
</evidence>
<dbReference type="InterPro" id="IPR002975">
    <property type="entry name" value="Fungi_Gprotein_alpha"/>
</dbReference>
<evidence type="ECO:0000256" key="9">
    <source>
        <dbReference type="PIRSR" id="PIRSR601019-1"/>
    </source>
</evidence>
<dbReference type="SMART" id="SM00275">
    <property type="entry name" value="G_alpha"/>
    <property type="match status" value="1"/>
</dbReference>
<dbReference type="PANTHER" id="PTHR10218:SF369">
    <property type="entry name" value="GUANINE NUCLEOTIDE-BINDING PROTEIN ALPHA-2 SUBUNIT"/>
    <property type="match status" value="1"/>
</dbReference>
<dbReference type="SUPFAM" id="SSF52540">
    <property type="entry name" value="P-loop containing nucleoside triphosphate hydrolases"/>
    <property type="match status" value="1"/>
</dbReference>
<feature type="region of interest" description="Disordered" evidence="11">
    <location>
        <begin position="1"/>
        <end position="117"/>
    </location>
</feature>
<keyword evidence="2 10" id="KW-0479">Metal-binding</keyword>
<accession>A0AAI9WZA9</accession>
<evidence type="ECO:0000256" key="7">
    <source>
        <dbReference type="ARBA" id="ARBA00023224"/>
    </source>
</evidence>
<dbReference type="GO" id="GO:0005737">
    <property type="term" value="C:cytoplasm"/>
    <property type="evidence" value="ECO:0007669"/>
    <property type="project" value="TreeGrafter"/>
</dbReference>
<feature type="binding site" evidence="9">
    <location>
        <begin position="153"/>
        <end position="158"/>
    </location>
    <ligand>
        <name>GTP</name>
        <dbReference type="ChEBI" id="CHEBI:37565"/>
    </ligand>
</feature>
<name>A0AAI9WZA9_9ASCO</name>
<evidence type="ECO:0000313" key="13">
    <source>
        <dbReference type="Proteomes" id="UP001202479"/>
    </source>
</evidence>